<sequence>MFILHSSRTMFVHIPKAAGMHVSKSFRSKAAPGDVFLTGPRVEVVGAPLRSRILNEFRAAKTRLGRPIPLKHSSAEELRGFFPGIFDDYRTFCVVRDPVARAISAYTYAKNDAKTPAVPRTREAFEAIRSCQSFDEFVLGGLSRGSWTSISCAPNRILCSHETAHASWMRSCPPAGLIRHFERVSVWNPRRRRKTRPPMPSARR</sequence>
<dbReference type="Proteomes" id="UP000244069">
    <property type="component" value="Unassembled WGS sequence"/>
</dbReference>
<evidence type="ECO:0000313" key="2">
    <source>
        <dbReference type="Proteomes" id="UP000244069"/>
    </source>
</evidence>
<evidence type="ECO:0000313" key="1">
    <source>
        <dbReference type="EMBL" id="PTX40357.1"/>
    </source>
</evidence>
<name>A0A2T6A954_9RHOB</name>
<proteinExistence type="predicted"/>
<dbReference type="EMBL" id="QBKN01000034">
    <property type="protein sequence ID" value="PTX40357.1"/>
    <property type="molecule type" value="Genomic_DNA"/>
</dbReference>
<dbReference type="GO" id="GO:0016740">
    <property type="term" value="F:transferase activity"/>
    <property type="evidence" value="ECO:0007669"/>
    <property type="project" value="UniProtKB-KW"/>
</dbReference>
<keyword evidence="2" id="KW-1185">Reference proteome</keyword>
<accession>A0A2T6A954</accession>
<dbReference type="InterPro" id="IPR027417">
    <property type="entry name" value="P-loop_NTPase"/>
</dbReference>
<dbReference type="SUPFAM" id="SSF52540">
    <property type="entry name" value="P-loop containing nucleoside triphosphate hydrolases"/>
    <property type="match status" value="1"/>
</dbReference>
<dbReference type="OrthoDB" id="1407035at2"/>
<protein>
    <submittedName>
        <fullName evidence="1">Sulfotransferase family protein</fullName>
    </submittedName>
</protein>
<dbReference type="AlphaFoldDB" id="A0A2T6A954"/>
<gene>
    <name evidence="1" type="ORF">C8N44_13412</name>
</gene>
<keyword evidence="1" id="KW-0808">Transferase</keyword>
<comment type="caution">
    <text evidence="1">The sequence shown here is derived from an EMBL/GenBank/DDBJ whole genome shotgun (WGS) entry which is preliminary data.</text>
</comment>
<dbReference type="Gene3D" id="3.40.50.300">
    <property type="entry name" value="P-loop containing nucleotide triphosphate hydrolases"/>
    <property type="match status" value="1"/>
</dbReference>
<reference evidence="1 2" key="1">
    <citation type="submission" date="2018-04" db="EMBL/GenBank/DDBJ databases">
        <title>Genomic Encyclopedia of Archaeal and Bacterial Type Strains, Phase II (KMG-II): from individual species to whole genera.</title>
        <authorList>
            <person name="Goeker M."/>
        </authorList>
    </citation>
    <scope>NUCLEOTIDE SEQUENCE [LARGE SCALE GENOMIC DNA]</scope>
    <source>
        <strain evidence="1 2">DSM 29329</strain>
    </source>
</reference>
<organism evidence="1 2">
    <name type="scientific">Allosediminivita pacifica</name>
    <dbReference type="NCBI Taxonomy" id="1267769"/>
    <lineage>
        <taxon>Bacteria</taxon>
        <taxon>Pseudomonadati</taxon>
        <taxon>Pseudomonadota</taxon>
        <taxon>Alphaproteobacteria</taxon>
        <taxon>Rhodobacterales</taxon>
        <taxon>Paracoccaceae</taxon>
        <taxon>Allosediminivita</taxon>
    </lineage>
</organism>